<reference evidence="3 4" key="1">
    <citation type="submission" date="2013-02" db="EMBL/GenBank/DDBJ databases">
        <title>The Genome Sequence of Enterococcus caccae BAA-1240.</title>
        <authorList>
            <consortium name="The Broad Institute Genome Sequencing Platform"/>
            <consortium name="The Broad Institute Genome Sequencing Center for Infectious Disease"/>
            <person name="Earl A.M."/>
            <person name="Gilmore M.S."/>
            <person name="Lebreton F."/>
            <person name="Walker B."/>
            <person name="Young S.K."/>
            <person name="Zeng Q."/>
            <person name="Gargeya S."/>
            <person name="Fitzgerald M."/>
            <person name="Haas B."/>
            <person name="Abouelleil A."/>
            <person name="Alvarado L."/>
            <person name="Arachchi H.M."/>
            <person name="Berlin A.M."/>
            <person name="Chapman S.B."/>
            <person name="Dewar J."/>
            <person name="Goldberg J."/>
            <person name="Griggs A."/>
            <person name="Gujja S."/>
            <person name="Hansen M."/>
            <person name="Howarth C."/>
            <person name="Imamovic A."/>
            <person name="Larimer J."/>
            <person name="McCowan C."/>
            <person name="Murphy C."/>
            <person name="Neiman D."/>
            <person name="Pearson M."/>
            <person name="Priest M."/>
            <person name="Roberts A."/>
            <person name="Saif S."/>
            <person name="Shea T."/>
            <person name="Sisk P."/>
            <person name="Sykes S."/>
            <person name="Wortman J."/>
            <person name="Nusbaum C."/>
            <person name="Birren B."/>
        </authorList>
    </citation>
    <scope>NUCLEOTIDE SEQUENCE [LARGE SCALE GENOMIC DNA]</scope>
    <source>
        <strain evidence="3 4">ATCC BAA-1240</strain>
    </source>
</reference>
<proteinExistence type="predicted"/>
<dbReference type="PATRIC" id="fig|1158612.3.peg.1611"/>
<dbReference type="Pfam" id="PF05382">
    <property type="entry name" value="Amidase_5"/>
    <property type="match status" value="1"/>
</dbReference>
<dbReference type="eggNOG" id="COG0791">
    <property type="taxonomic scope" value="Bacteria"/>
</dbReference>
<accession>R3TW40</accession>
<dbReference type="Gene3D" id="2.30.30.40">
    <property type="entry name" value="SH3 Domains"/>
    <property type="match status" value="1"/>
</dbReference>
<dbReference type="STRING" id="317735.RU98_GL002154"/>
<comment type="caution">
    <text evidence="3">The sequence shown here is derived from an EMBL/GenBank/DDBJ whole genome shotgun (WGS) entry which is preliminary data.</text>
</comment>
<keyword evidence="4" id="KW-1185">Reference proteome</keyword>
<protein>
    <recommendedName>
        <fullName evidence="5">NlpC/P60 domain-containing protein</fullName>
    </recommendedName>
</protein>
<dbReference type="EMBL" id="AJAU01000017">
    <property type="protein sequence ID" value="EOL45829.1"/>
    <property type="molecule type" value="Genomic_DNA"/>
</dbReference>
<dbReference type="OrthoDB" id="2139777at2"/>
<dbReference type="InterPro" id="IPR008044">
    <property type="entry name" value="Phage_lysin"/>
</dbReference>
<evidence type="ECO:0000259" key="2">
    <source>
        <dbReference type="Pfam" id="PF08460"/>
    </source>
</evidence>
<feature type="domain" description="SH3b" evidence="2">
    <location>
        <begin position="179"/>
        <end position="233"/>
    </location>
</feature>
<evidence type="ECO:0008006" key="5">
    <source>
        <dbReference type="Google" id="ProtNLM"/>
    </source>
</evidence>
<feature type="domain" description="Bacteriophage lysin" evidence="1">
    <location>
        <begin position="4"/>
        <end position="148"/>
    </location>
</feature>
<dbReference type="SUPFAM" id="SSF54001">
    <property type="entry name" value="Cysteine proteinases"/>
    <property type="match status" value="1"/>
</dbReference>
<dbReference type="Pfam" id="PF08460">
    <property type="entry name" value="SH3_5"/>
    <property type="match status" value="1"/>
</dbReference>
<dbReference type="RefSeq" id="WP_010771753.1">
    <property type="nucleotide sequence ID" value="NZ_KB946333.1"/>
</dbReference>
<dbReference type="InterPro" id="IPR003646">
    <property type="entry name" value="SH3-like_bac-type"/>
</dbReference>
<evidence type="ECO:0000313" key="4">
    <source>
        <dbReference type="Proteomes" id="UP000013840"/>
    </source>
</evidence>
<dbReference type="AlphaFoldDB" id="R3TW40"/>
<evidence type="ECO:0000313" key="3">
    <source>
        <dbReference type="EMBL" id="EOL45829.1"/>
    </source>
</evidence>
<organism evidence="3 4">
    <name type="scientific">Enterococcus caccae ATCC BAA-1240</name>
    <dbReference type="NCBI Taxonomy" id="1158612"/>
    <lineage>
        <taxon>Bacteria</taxon>
        <taxon>Bacillati</taxon>
        <taxon>Bacillota</taxon>
        <taxon>Bacilli</taxon>
        <taxon>Lactobacillales</taxon>
        <taxon>Enterococcaceae</taxon>
        <taxon>Enterococcus</taxon>
    </lineage>
</organism>
<dbReference type="Proteomes" id="UP000013840">
    <property type="component" value="Unassembled WGS sequence"/>
</dbReference>
<sequence length="250" mass="27270">MSSINAMIKWMSDRQGKVSYSMNSRLGPNSYDCSSAVYNALIAGGFLKAGSMGNTDSLFSHLENAGWQQVQPVDGNYPAKRGDVFIWGNRGGSGGAAGHTGIFVDDHDNIIHCNYGFNGITVNNHDYIWELNGQPAITIYRYTDGNSDPKPSAPKPIDPVPQAPDKRVIMSGVFYPDRPLAVSADTNPDDVASPALDYYNAGQPIKYDGYIMANGYAWISYISDSGKRRYVAVGPDDGRIDTTWGRGFFN</sequence>
<name>R3TW40_9ENTE</name>
<gene>
    <name evidence="3" type="ORF">UC7_01626</name>
</gene>
<dbReference type="Gene3D" id="3.90.1720.10">
    <property type="entry name" value="endopeptidase domain like (from Nostoc punctiforme)"/>
    <property type="match status" value="1"/>
</dbReference>
<dbReference type="InterPro" id="IPR038765">
    <property type="entry name" value="Papain-like_cys_pep_sf"/>
</dbReference>
<evidence type="ECO:0000259" key="1">
    <source>
        <dbReference type="Pfam" id="PF05382"/>
    </source>
</evidence>